<proteinExistence type="predicted"/>
<evidence type="ECO:0000256" key="1">
    <source>
        <dbReference type="ARBA" id="ARBA00004127"/>
    </source>
</evidence>
<dbReference type="GO" id="GO:0008168">
    <property type="term" value="F:methyltransferase activity"/>
    <property type="evidence" value="ECO:0007669"/>
    <property type="project" value="UniProtKB-KW"/>
</dbReference>
<gene>
    <name evidence="6" type="ORF">BST47_10255</name>
</gene>
<evidence type="ECO:0000256" key="3">
    <source>
        <dbReference type="ARBA" id="ARBA00022989"/>
    </source>
</evidence>
<feature type="transmembrane region" description="Helical" evidence="5">
    <location>
        <begin position="7"/>
        <end position="29"/>
    </location>
</feature>
<keyword evidence="6" id="KW-0489">Methyltransferase</keyword>
<dbReference type="GO" id="GO:0012505">
    <property type="term" value="C:endomembrane system"/>
    <property type="evidence" value="ECO:0007669"/>
    <property type="project" value="UniProtKB-SubCell"/>
</dbReference>
<keyword evidence="4 5" id="KW-0472">Membrane</keyword>
<dbReference type="AlphaFoldDB" id="A0A1X0JVJ8"/>
<dbReference type="RefSeq" id="WP_083125407.1">
    <property type="nucleotide sequence ID" value="NZ_MVIM01000004.1"/>
</dbReference>
<dbReference type="OrthoDB" id="941586at2"/>
<comment type="subcellular location">
    <subcellularLocation>
        <location evidence="1">Endomembrane system</location>
        <topology evidence="1">Multi-pass membrane protein</topology>
    </subcellularLocation>
</comment>
<keyword evidence="6" id="KW-0808">Transferase</keyword>
<evidence type="ECO:0000256" key="5">
    <source>
        <dbReference type="SAM" id="Phobius"/>
    </source>
</evidence>
<feature type="transmembrane region" description="Helical" evidence="5">
    <location>
        <begin position="113"/>
        <end position="131"/>
    </location>
</feature>
<dbReference type="GO" id="GO:0032259">
    <property type="term" value="P:methylation"/>
    <property type="evidence" value="ECO:0007669"/>
    <property type="project" value="UniProtKB-KW"/>
</dbReference>
<dbReference type="InterPro" id="IPR007318">
    <property type="entry name" value="Phopholipid_MeTrfase"/>
</dbReference>
<dbReference type="STRING" id="75922.BST47_10255"/>
<protein>
    <submittedName>
        <fullName evidence="6">Isoprenylcysteine carboxyl methyltransferase</fullName>
    </submittedName>
</protein>
<name>A0A1X0JVJ8_9MYCO</name>
<sequence length="173" mass="19153">MRTTTAALGSAAFFVVAPGTFVGLGPWLITRWEIPESSPPLRLVLGAVFVVAGLIPPIHAFVQFTKAGGTPMPVAPTERLVVGGFNRFVRNPMYVGLLTAILGQALLFDSLWLVVYAVIGWIATASFVHWYEEPTLVRTYGEQYEEYRRNVPAWTPRLTPWRPPGVQSDRKIA</sequence>
<accession>A0A1X0JVJ8</accession>
<evidence type="ECO:0000256" key="4">
    <source>
        <dbReference type="ARBA" id="ARBA00023136"/>
    </source>
</evidence>
<evidence type="ECO:0000313" key="6">
    <source>
        <dbReference type="EMBL" id="ORB66237.1"/>
    </source>
</evidence>
<reference evidence="6 7" key="1">
    <citation type="submission" date="2017-02" db="EMBL/GenBank/DDBJ databases">
        <title>The new phylogeny of genus Mycobacterium.</title>
        <authorList>
            <person name="Tortoli E."/>
            <person name="Trovato A."/>
            <person name="Cirillo D.M."/>
        </authorList>
    </citation>
    <scope>NUCLEOTIDE SEQUENCE [LARGE SCALE GENOMIC DNA]</scope>
    <source>
        <strain evidence="6 7">DSM 44338</strain>
    </source>
</reference>
<dbReference type="Pfam" id="PF04191">
    <property type="entry name" value="PEMT"/>
    <property type="match status" value="1"/>
</dbReference>
<keyword evidence="2 5" id="KW-0812">Transmembrane</keyword>
<keyword evidence="3 5" id="KW-1133">Transmembrane helix</keyword>
<feature type="transmembrane region" description="Helical" evidence="5">
    <location>
        <begin position="41"/>
        <end position="62"/>
    </location>
</feature>
<keyword evidence="7" id="KW-1185">Reference proteome</keyword>
<dbReference type="Proteomes" id="UP000192411">
    <property type="component" value="Unassembled WGS sequence"/>
</dbReference>
<dbReference type="eggNOG" id="COG2020">
    <property type="taxonomic scope" value="Bacteria"/>
</dbReference>
<dbReference type="Gene3D" id="1.20.120.1630">
    <property type="match status" value="1"/>
</dbReference>
<dbReference type="EMBL" id="MVIM01000004">
    <property type="protein sequence ID" value="ORB66237.1"/>
    <property type="molecule type" value="Genomic_DNA"/>
</dbReference>
<evidence type="ECO:0000313" key="7">
    <source>
        <dbReference type="Proteomes" id="UP000192411"/>
    </source>
</evidence>
<organism evidence="6 7">
    <name type="scientific">Mycolicibacterium tusciae</name>
    <dbReference type="NCBI Taxonomy" id="75922"/>
    <lineage>
        <taxon>Bacteria</taxon>
        <taxon>Bacillati</taxon>
        <taxon>Actinomycetota</taxon>
        <taxon>Actinomycetes</taxon>
        <taxon>Mycobacteriales</taxon>
        <taxon>Mycobacteriaceae</taxon>
        <taxon>Mycolicibacterium</taxon>
    </lineage>
</organism>
<evidence type="ECO:0000256" key="2">
    <source>
        <dbReference type="ARBA" id="ARBA00022692"/>
    </source>
</evidence>
<feature type="transmembrane region" description="Helical" evidence="5">
    <location>
        <begin position="88"/>
        <end position="107"/>
    </location>
</feature>
<comment type="caution">
    <text evidence="6">The sequence shown here is derived from an EMBL/GenBank/DDBJ whole genome shotgun (WGS) entry which is preliminary data.</text>
</comment>